<dbReference type="AlphaFoldDB" id="A0A4Y2T0M7"/>
<dbReference type="EMBL" id="BGPR01025341">
    <property type="protein sequence ID" value="GBN94152.1"/>
    <property type="molecule type" value="Genomic_DNA"/>
</dbReference>
<evidence type="ECO:0000313" key="1">
    <source>
        <dbReference type="EMBL" id="GBN94152.1"/>
    </source>
</evidence>
<accession>A0A4Y2T0M7</accession>
<evidence type="ECO:0000313" key="3">
    <source>
        <dbReference type="Proteomes" id="UP000499080"/>
    </source>
</evidence>
<organism evidence="1 3">
    <name type="scientific">Araneus ventricosus</name>
    <name type="common">Orbweaver spider</name>
    <name type="synonym">Epeira ventricosa</name>
    <dbReference type="NCBI Taxonomy" id="182803"/>
    <lineage>
        <taxon>Eukaryota</taxon>
        <taxon>Metazoa</taxon>
        <taxon>Ecdysozoa</taxon>
        <taxon>Arthropoda</taxon>
        <taxon>Chelicerata</taxon>
        <taxon>Arachnida</taxon>
        <taxon>Araneae</taxon>
        <taxon>Araneomorphae</taxon>
        <taxon>Entelegynae</taxon>
        <taxon>Araneoidea</taxon>
        <taxon>Araneidae</taxon>
        <taxon>Araneus</taxon>
    </lineage>
</organism>
<dbReference type="Proteomes" id="UP000499080">
    <property type="component" value="Unassembled WGS sequence"/>
</dbReference>
<evidence type="ECO:0000313" key="2">
    <source>
        <dbReference type="EMBL" id="GBN94235.1"/>
    </source>
</evidence>
<comment type="caution">
    <text evidence="1">The sequence shown here is derived from an EMBL/GenBank/DDBJ whole genome shotgun (WGS) entry which is preliminary data.</text>
</comment>
<proteinExistence type="predicted"/>
<sequence length="113" mass="13179">MPGTRSTEVHPRCLVPSIQQTKVHLLPISSVRQYPFLFFLSVSPNELWNGIFCIKKDLKKERKNESCRIFPTSWCPLSFPPPLKREQRLQITSMPHDWSLKKATVRELRFTGA</sequence>
<reference evidence="1 3" key="1">
    <citation type="journal article" date="2019" name="Sci. Rep.">
        <title>Orb-weaving spider Araneus ventricosus genome elucidates the spidroin gene catalogue.</title>
        <authorList>
            <person name="Kono N."/>
            <person name="Nakamura H."/>
            <person name="Ohtoshi R."/>
            <person name="Moran D.A.P."/>
            <person name="Shinohara A."/>
            <person name="Yoshida Y."/>
            <person name="Fujiwara M."/>
            <person name="Mori M."/>
            <person name="Tomita M."/>
            <person name="Arakawa K."/>
        </authorList>
    </citation>
    <scope>NUCLEOTIDE SEQUENCE [LARGE SCALE GENOMIC DNA]</scope>
</reference>
<protein>
    <submittedName>
        <fullName evidence="1">Uncharacterized protein</fullName>
    </submittedName>
</protein>
<gene>
    <name evidence="2" type="ORF">AVEN_19067_1</name>
    <name evidence="1" type="ORF">AVEN_68692_1</name>
</gene>
<keyword evidence="3" id="KW-1185">Reference proteome</keyword>
<name>A0A4Y2T0M7_ARAVE</name>
<dbReference type="EMBL" id="BGPR01025384">
    <property type="protein sequence ID" value="GBN94235.1"/>
    <property type="molecule type" value="Genomic_DNA"/>
</dbReference>